<comment type="caution">
    <text evidence="2">The sequence shown here is derived from an EMBL/GenBank/DDBJ whole genome shotgun (WGS) entry which is preliminary data.</text>
</comment>
<protein>
    <submittedName>
        <fullName evidence="2">Uncharacterized protein</fullName>
    </submittedName>
</protein>
<evidence type="ECO:0000313" key="2">
    <source>
        <dbReference type="EMBL" id="KAL2071296.1"/>
    </source>
</evidence>
<reference evidence="2 3" key="1">
    <citation type="journal article" date="2024" name="Commun. Biol.">
        <title>Comparative genomic analysis of thermophilic fungi reveals convergent evolutionary adaptations and gene losses.</title>
        <authorList>
            <person name="Steindorff A.S."/>
            <person name="Aguilar-Pontes M.V."/>
            <person name="Robinson A.J."/>
            <person name="Andreopoulos B."/>
            <person name="LaButti K."/>
            <person name="Kuo A."/>
            <person name="Mondo S."/>
            <person name="Riley R."/>
            <person name="Otillar R."/>
            <person name="Haridas S."/>
            <person name="Lipzen A."/>
            <person name="Grimwood J."/>
            <person name="Schmutz J."/>
            <person name="Clum A."/>
            <person name="Reid I.D."/>
            <person name="Moisan M.C."/>
            <person name="Butler G."/>
            <person name="Nguyen T.T.M."/>
            <person name="Dewar K."/>
            <person name="Conant G."/>
            <person name="Drula E."/>
            <person name="Henrissat B."/>
            <person name="Hansel C."/>
            <person name="Singer S."/>
            <person name="Hutchinson M.I."/>
            <person name="de Vries R.P."/>
            <person name="Natvig D.O."/>
            <person name="Powell A.J."/>
            <person name="Tsang A."/>
            <person name="Grigoriev I.V."/>
        </authorList>
    </citation>
    <scope>NUCLEOTIDE SEQUENCE [LARGE SCALE GENOMIC DNA]</scope>
    <source>
        <strain evidence="2 3">CBS 494.80</strain>
    </source>
</reference>
<sequence>MPATSNPSSSRPPPRATLPSESLGISVSINGSLPSTTWKARSVTVLGSSSEPHWPYPKREPTIHFPSFCPGTAWLAMEQLLELKSKKEEESSNSYVLGLMHNDMDTPSTNGNGYFYDMVLSISLTLVTGKSWTGRCECTYLLAYPTYAPYISTYLYLRTLVKG</sequence>
<evidence type="ECO:0000256" key="1">
    <source>
        <dbReference type="SAM" id="MobiDB-lite"/>
    </source>
</evidence>
<dbReference type="EMBL" id="JAZHXI010000005">
    <property type="protein sequence ID" value="KAL2071296.1"/>
    <property type="molecule type" value="Genomic_DNA"/>
</dbReference>
<name>A0ABR4CQ14_9HELO</name>
<accession>A0ABR4CQ14</accession>
<dbReference type="Proteomes" id="UP001595075">
    <property type="component" value="Unassembled WGS sequence"/>
</dbReference>
<evidence type="ECO:0000313" key="3">
    <source>
        <dbReference type="Proteomes" id="UP001595075"/>
    </source>
</evidence>
<organism evidence="2 3">
    <name type="scientific">Oculimacula yallundae</name>
    <dbReference type="NCBI Taxonomy" id="86028"/>
    <lineage>
        <taxon>Eukaryota</taxon>
        <taxon>Fungi</taxon>
        <taxon>Dikarya</taxon>
        <taxon>Ascomycota</taxon>
        <taxon>Pezizomycotina</taxon>
        <taxon>Leotiomycetes</taxon>
        <taxon>Helotiales</taxon>
        <taxon>Ploettnerulaceae</taxon>
        <taxon>Oculimacula</taxon>
    </lineage>
</organism>
<gene>
    <name evidence="2" type="ORF">VTL71DRAFT_12531</name>
</gene>
<proteinExistence type="predicted"/>
<feature type="region of interest" description="Disordered" evidence="1">
    <location>
        <begin position="1"/>
        <end position="22"/>
    </location>
</feature>
<keyword evidence="3" id="KW-1185">Reference proteome</keyword>